<feature type="compositionally biased region" description="Low complexity" evidence="2">
    <location>
        <begin position="342"/>
        <end position="362"/>
    </location>
</feature>
<keyword evidence="4" id="KW-1185">Reference proteome</keyword>
<name>A0ABP1QS69_9HEXA</name>
<comment type="caution">
    <text evidence="3">The sequence shown here is derived from an EMBL/GenBank/DDBJ whole genome shotgun (WGS) entry which is preliminary data.</text>
</comment>
<protein>
    <recommendedName>
        <fullName evidence="5">Protein turtle</fullName>
    </recommendedName>
</protein>
<evidence type="ECO:0000313" key="4">
    <source>
        <dbReference type="Proteomes" id="UP001642540"/>
    </source>
</evidence>
<keyword evidence="1" id="KW-0175">Coiled coil</keyword>
<evidence type="ECO:0000313" key="3">
    <source>
        <dbReference type="EMBL" id="CAL8111075.1"/>
    </source>
</evidence>
<feature type="compositionally biased region" description="Gly residues" evidence="2">
    <location>
        <begin position="363"/>
        <end position="375"/>
    </location>
</feature>
<evidence type="ECO:0000256" key="1">
    <source>
        <dbReference type="SAM" id="Coils"/>
    </source>
</evidence>
<feature type="region of interest" description="Disordered" evidence="2">
    <location>
        <begin position="307"/>
        <end position="385"/>
    </location>
</feature>
<feature type="region of interest" description="Disordered" evidence="2">
    <location>
        <begin position="403"/>
        <end position="431"/>
    </location>
</feature>
<evidence type="ECO:0008006" key="5">
    <source>
        <dbReference type="Google" id="ProtNLM"/>
    </source>
</evidence>
<feature type="compositionally biased region" description="Polar residues" evidence="2">
    <location>
        <begin position="308"/>
        <end position="319"/>
    </location>
</feature>
<sequence>MPEMEVKYLHNLRLLQRGTPQTPVIPQKPTVITDHLHNTNNINSRRAEDQNGVAQAHAVISWLKRAYQWVGRGVGRVVIHLLDLPLRRHAIILDRPSPYRERGSRHPSISSITLSLVDTGPHRATRHLHSSPSIFRPGQPRGIVTLPWGKGSIVLPDVVDESSSDDGGFLAPRPLRYFPRGRRRFNLVLPGSFVPSSSLIRPETLVVPRPFASSPIPARSRSVISGIQRQFSPSSADLSSVPRFPVLVQVHQPPYLWKTATTGRHFHPRIPSDPTPPPWEAERIRDNLARDLEYLERQVPPFLRHQPLHSSASQQQLGGSTVPLDKTNLGSSISTRIQQERSSSSGFQSGSKSTTSAFPSGAGSSGVGTGLGSGGTTSSEVLLRPVTLSGREAERLRMMEGLFPGDSFPPAPTIPSRSFIPPRTYENWPRREPTPPIYAMARSPSFDIEDTNITVPLSEASPGTRTLLDMSVDDPYEFDAVIPDTSPEIAYPSQPAPGSTSATSMTRFKRTREKYENMEARVAAMKEEFFEYRRRQKKRMESAC</sequence>
<proteinExistence type="predicted"/>
<organism evidence="3 4">
    <name type="scientific">Orchesella dallaii</name>
    <dbReference type="NCBI Taxonomy" id="48710"/>
    <lineage>
        <taxon>Eukaryota</taxon>
        <taxon>Metazoa</taxon>
        <taxon>Ecdysozoa</taxon>
        <taxon>Arthropoda</taxon>
        <taxon>Hexapoda</taxon>
        <taxon>Collembola</taxon>
        <taxon>Entomobryomorpha</taxon>
        <taxon>Entomobryoidea</taxon>
        <taxon>Orchesellidae</taxon>
        <taxon>Orchesellinae</taxon>
        <taxon>Orchesella</taxon>
    </lineage>
</organism>
<reference evidence="3 4" key="1">
    <citation type="submission" date="2024-08" db="EMBL/GenBank/DDBJ databases">
        <authorList>
            <person name="Cucini C."/>
            <person name="Frati F."/>
        </authorList>
    </citation>
    <scope>NUCLEOTIDE SEQUENCE [LARGE SCALE GENOMIC DNA]</scope>
</reference>
<feature type="coiled-coil region" evidence="1">
    <location>
        <begin position="508"/>
        <end position="535"/>
    </location>
</feature>
<dbReference type="EMBL" id="CAXLJM020000046">
    <property type="protein sequence ID" value="CAL8111075.1"/>
    <property type="molecule type" value="Genomic_DNA"/>
</dbReference>
<gene>
    <name evidence="3" type="ORF">ODALV1_LOCUS14704</name>
</gene>
<evidence type="ECO:0000256" key="2">
    <source>
        <dbReference type="SAM" id="MobiDB-lite"/>
    </source>
</evidence>
<accession>A0ABP1QS69</accession>
<feature type="compositionally biased region" description="Polar residues" evidence="2">
    <location>
        <begin position="328"/>
        <end position="341"/>
    </location>
</feature>
<dbReference type="Proteomes" id="UP001642540">
    <property type="component" value="Unassembled WGS sequence"/>
</dbReference>